<reference evidence="11" key="1">
    <citation type="submission" date="2021-02" db="EMBL/GenBank/DDBJ databases">
        <authorList>
            <person name="Nowell W R."/>
        </authorList>
    </citation>
    <scope>NUCLEOTIDE SEQUENCE</scope>
</reference>
<evidence type="ECO:0000313" key="11">
    <source>
        <dbReference type="EMBL" id="CAF1064838.1"/>
    </source>
</evidence>
<organism evidence="11 13">
    <name type="scientific">Adineta steineri</name>
    <dbReference type="NCBI Taxonomy" id="433720"/>
    <lineage>
        <taxon>Eukaryota</taxon>
        <taxon>Metazoa</taxon>
        <taxon>Spiralia</taxon>
        <taxon>Gnathifera</taxon>
        <taxon>Rotifera</taxon>
        <taxon>Eurotatoria</taxon>
        <taxon>Bdelloidea</taxon>
        <taxon>Adinetida</taxon>
        <taxon>Adinetidae</taxon>
        <taxon>Adineta</taxon>
    </lineage>
</organism>
<evidence type="ECO:0000256" key="3">
    <source>
        <dbReference type="ARBA" id="ARBA00022801"/>
    </source>
</evidence>
<keyword evidence="2" id="KW-0547">Nucleotide-binding</keyword>
<dbReference type="Pfam" id="PF00270">
    <property type="entry name" value="DEAD"/>
    <property type="match status" value="1"/>
</dbReference>
<feature type="region of interest" description="Disordered" evidence="7">
    <location>
        <begin position="1"/>
        <end position="34"/>
    </location>
</feature>
<dbReference type="InterPro" id="IPR027417">
    <property type="entry name" value="P-loop_NTPase"/>
</dbReference>
<dbReference type="Proteomes" id="UP000663860">
    <property type="component" value="Unassembled WGS sequence"/>
</dbReference>
<feature type="compositionally biased region" description="Polar residues" evidence="7">
    <location>
        <begin position="16"/>
        <end position="28"/>
    </location>
</feature>
<dbReference type="PROSITE" id="PS51195">
    <property type="entry name" value="Q_MOTIF"/>
    <property type="match status" value="1"/>
</dbReference>
<dbReference type="Pfam" id="PF00271">
    <property type="entry name" value="Helicase_C"/>
    <property type="match status" value="1"/>
</dbReference>
<dbReference type="SMART" id="SM00490">
    <property type="entry name" value="HELICc"/>
    <property type="match status" value="1"/>
</dbReference>
<evidence type="ECO:0000313" key="13">
    <source>
        <dbReference type="Proteomes" id="UP000663860"/>
    </source>
</evidence>
<dbReference type="PROSITE" id="PS51192">
    <property type="entry name" value="HELICASE_ATP_BIND_1"/>
    <property type="match status" value="1"/>
</dbReference>
<feature type="short sequence motif" description="Q motif" evidence="6">
    <location>
        <begin position="44"/>
        <end position="72"/>
    </location>
</feature>
<evidence type="ECO:0000256" key="2">
    <source>
        <dbReference type="ARBA" id="ARBA00022741"/>
    </source>
</evidence>
<dbReference type="GO" id="GO:0003724">
    <property type="term" value="F:RNA helicase activity"/>
    <property type="evidence" value="ECO:0007669"/>
    <property type="project" value="UniProtKB-EC"/>
</dbReference>
<dbReference type="CDD" id="cd18787">
    <property type="entry name" value="SF2_C_DEAD"/>
    <property type="match status" value="1"/>
</dbReference>
<dbReference type="GO" id="GO:0016787">
    <property type="term" value="F:hydrolase activity"/>
    <property type="evidence" value="ECO:0007669"/>
    <property type="project" value="UniProtKB-KW"/>
</dbReference>
<dbReference type="InterPro" id="IPR001650">
    <property type="entry name" value="Helicase_C-like"/>
</dbReference>
<evidence type="ECO:0000256" key="4">
    <source>
        <dbReference type="ARBA" id="ARBA00022806"/>
    </source>
</evidence>
<dbReference type="GO" id="GO:0005524">
    <property type="term" value="F:ATP binding"/>
    <property type="evidence" value="ECO:0007669"/>
    <property type="project" value="UniProtKB-KW"/>
</dbReference>
<evidence type="ECO:0000259" key="9">
    <source>
        <dbReference type="PROSITE" id="PS51194"/>
    </source>
</evidence>
<dbReference type="PANTHER" id="PTHR47958">
    <property type="entry name" value="ATP-DEPENDENT RNA HELICASE DBP3"/>
    <property type="match status" value="1"/>
</dbReference>
<feature type="domain" description="Helicase C-terminal" evidence="9">
    <location>
        <begin position="274"/>
        <end position="417"/>
    </location>
</feature>
<dbReference type="EMBL" id="CAJOBB010001743">
    <property type="protein sequence ID" value="CAF3897618.1"/>
    <property type="molecule type" value="Genomic_DNA"/>
</dbReference>
<dbReference type="AlphaFoldDB" id="A0A814LEN0"/>
<keyword evidence="5" id="KW-0067">ATP-binding</keyword>
<dbReference type="EMBL" id="CAJNOE010000224">
    <property type="protein sequence ID" value="CAF1064838.1"/>
    <property type="molecule type" value="Genomic_DNA"/>
</dbReference>
<dbReference type="InterPro" id="IPR011545">
    <property type="entry name" value="DEAD/DEAH_box_helicase_dom"/>
</dbReference>
<evidence type="ECO:0000256" key="7">
    <source>
        <dbReference type="SAM" id="MobiDB-lite"/>
    </source>
</evidence>
<proteinExistence type="predicted"/>
<accession>A0A814LEN0</accession>
<keyword evidence="4" id="KW-0347">Helicase</keyword>
<dbReference type="InterPro" id="IPR014001">
    <property type="entry name" value="Helicase_ATP-bd"/>
</dbReference>
<dbReference type="Gene3D" id="3.40.50.300">
    <property type="entry name" value="P-loop containing nucleotide triphosphate hydrolases"/>
    <property type="match status" value="2"/>
</dbReference>
<dbReference type="InterPro" id="IPR014014">
    <property type="entry name" value="RNA_helicase_DEAD_Q_motif"/>
</dbReference>
<dbReference type="Proteomes" id="UP000663868">
    <property type="component" value="Unassembled WGS sequence"/>
</dbReference>
<dbReference type="PROSITE" id="PS51194">
    <property type="entry name" value="HELICASE_CTER"/>
    <property type="match status" value="1"/>
</dbReference>
<protein>
    <recommendedName>
        <fullName evidence="1">RNA helicase</fullName>
        <ecNumber evidence="1">3.6.4.13</ecNumber>
    </recommendedName>
</protein>
<comment type="caution">
    <text evidence="11">The sequence shown here is derived from an EMBL/GenBank/DDBJ whole genome shotgun (WGS) entry which is preliminary data.</text>
</comment>
<feature type="domain" description="DEAD-box RNA helicase Q" evidence="10">
    <location>
        <begin position="44"/>
        <end position="72"/>
    </location>
</feature>
<dbReference type="SMART" id="SM00487">
    <property type="entry name" value="DEXDc"/>
    <property type="match status" value="1"/>
</dbReference>
<name>A0A814LEN0_9BILA</name>
<evidence type="ECO:0000313" key="12">
    <source>
        <dbReference type="EMBL" id="CAF3897618.1"/>
    </source>
</evidence>
<evidence type="ECO:0000256" key="6">
    <source>
        <dbReference type="PROSITE-ProRule" id="PRU00552"/>
    </source>
</evidence>
<evidence type="ECO:0000259" key="8">
    <source>
        <dbReference type="PROSITE" id="PS51192"/>
    </source>
</evidence>
<dbReference type="EC" id="3.6.4.13" evidence="1"/>
<evidence type="ECO:0000259" key="10">
    <source>
        <dbReference type="PROSITE" id="PS51195"/>
    </source>
</evidence>
<dbReference type="GO" id="GO:0003676">
    <property type="term" value="F:nucleic acid binding"/>
    <property type="evidence" value="ECO:0007669"/>
    <property type="project" value="InterPro"/>
</dbReference>
<evidence type="ECO:0000256" key="5">
    <source>
        <dbReference type="ARBA" id="ARBA00022840"/>
    </source>
</evidence>
<keyword evidence="3" id="KW-0378">Hydrolase</keyword>
<feature type="domain" description="Helicase ATP-binding" evidence="8">
    <location>
        <begin position="75"/>
        <end position="246"/>
    </location>
</feature>
<gene>
    <name evidence="11" type="ORF">IZO911_LOCUS21083</name>
    <name evidence="12" type="ORF">KXQ929_LOCUS22634</name>
</gene>
<dbReference type="SUPFAM" id="SSF52540">
    <property type="entry name" value="P-loop containing nucleoside triphosphate hydrolases"/>
    <property type="match status" value="2"/>
</dbReference>
<sequence>MDDFSTENKPSFALENGSSENYNTSASKHASDETLDDTSIDKIDTFDDLNLCESLLRSIYAYGFEQPSRVQQRAMKPCNMGRDVIVQAQSGTGKTASCVIAILKQIDLSIKDCQALVLVPAWELAQSMRRLFSSIGEYINITCHACIGGTGSIRDDLSRLEAGVQIVIGTPGRVNDALNRSKLRSDNIKMLVLDEGDELVSRGVEDQIYDVLQKLPSNIQMVIFTATIPCELEKIITKFMTNPIRILVKSNNFTLDHARQFYVNIEREEWKMDTLYHILASINDTPTVIYCNTRKTVDFVNEKLSAQHLNVAILHGNMSQQECDTYIKKFQTRSSRLLIATDPFARTIFPFAELFINYDLPKSMEAYINQIGHGGAYGRTATAINFINDSERQHLRDIEQSYSIRIKELPADISKLF</sequence>
<evidence type="ECO:0000256" key="1">
    <source>
        <dbReference type="ARBA" id="ARBA00012552"/>
    </source>
</evidence>